<protein>
    <recommendedName>
        <fullName evidence="3">Retrotransposon Copia-like N-terminal domain-containing protein</fullName>
    </recommendedName>
</protein>
<gene>
    <name evidence="1" type="ORF">GOP47_0014063</name>
</gene>
<evidence type="ECO:0008006" key="3">
    <source>
        <dbReference type="Google" id="ProtNLM"/>
    </source>
</evidence>
<name>A0A9D4ZF58_ADICA</name>
<dbReference type="Pfam" id="PF14223">
    <property type="entry name" value="Retrotran_gag_2"/>
    <property type="match status" value="1"/>
</dbReference>
<evidence type="ECO:0000313" key="2">
    <source>
        <dbReference type="Proteomes" id="UP000886520"/>
    </source>
</evidence>
<accession>A0A9D4ZF58</accession>
<dbReference type="AlphaFoldDB" id="A0A9D4ZF58"/>
<proteinExistence type="predicted"/>
<dbReference type="EMBL" id="JABFUD020000013">
    <property type="protein sequence ID" value="KAI5071812.1"/>
    <property type="molecule type" value="Genomic_DNA"/>
</dbReference>
<reference evidence="1" key="1">
    <citation type="submission" date="2021-01" db="EMBL/GenBank/DDBJ databases">
        <title>Adiantum capillus-veneris genome.</title>
        <authorList>
            <person name="Fang Y."/>
            <person name="Liao Q."/>
        </authorList>
    </citation>
    <scope>NUCLEOTIDE SEQUENCE</scope>
    <source>
        <strain evidence="1">H3</strain>
        <tissue evidence="1">Leaf</tissue>
    </source>
</reference>
<dbReference type="Proteomes" id="UP000886520">
    <property type="component" value="Chromosome 13"/>
</dbReference>
<comment type="caution">
    <text evidence="1">The sequence shown here is derived from an EMBL/GenBank/DDBJ whole genome shotgun (WGS) entry which is preliminary data.</text>
</comment>
<evidence type="ECO:0000313" key="1">
    <source>
        <dbReference type="EMBL" id="KAI5071812.1"/>
    </source>
</evidence>
<organism evidence="1 2">
    <name type="scientific">Adiantum capillus-veneris</name>
    <name type="common">Maidenhair fern</name>
    <dbReference type="NCBI Taxonomy" id="13818"/>
    <lineage>
        <taxon>Eukaryota</taxon>
        <taxon>Viridiplantae</taxon>
        <taxon>Streptophyta</taxon>
        <taxon>Embryophyta</taxon>
        <taxon>Tracheophyta</taxon>
        <taxon>Polypodiopsida</taxon>
        <taxon>Polypodiidae</taxon>
        <taxon>Polypodiales</taxon>
        <taxon>Pteridineae</taxon>
        <taxon>Pteridaceae</taxon>
        <taxon>Vittarioideae</taxon>
        <taxon>Adiantum</taxon>
    </lineage>
</organism>
<keyword evidence="2" id="KW-1185">Reference proteome</keyword>
<dbReference type="OrthoDB" id="8059034at2759"/>
<sequence>MAASSSTSYSKYYQIEKLNGTNYLPWSLRLQMVLEKAGNLVVTDGSEPNPSNVAVPAGQAPASQADIDSWKKKDLDAHTEIILHLGDKQLQLVRQTKTAHEMWNLLQQQYQRTNVVSRVLLHKQLNELTMKYFKTTDAFLDAWQKASDDLLIAGLQLPEEIQVTTLLPALPEEWQSFITTHSNNVALAMNE</sequence>